<organism evidence="2 3">
    <name type="scientific">Purpureocillium lilacinum</name>
    <name type="common">Paecilomyces lilacinus</name>
    <dbReference type="NCBI Taxonomy" id="33203"/>
    <lineage>
        <taxon>Eukaryota</taxon>
        <taxon>Fungi</taxon>
        <taxon>Dikarya</taxon>
        <taxon>Ascomycota</taxon>
        <taxon>Pezizomycotina</taxon>
        <taxon>Sordariomycetes</taxon>
        <taxon>Hypocreomycetidae</taxon>
        <taxon>Hypocreales</taxon>
        <taxon>Ophiocordycipitaceae</taxon>
        <taxon>Purpureocillium</taxon>
    </lineage>
</organism>
<name>A0A179HV41_PURLI</name>
<accession>A0A179HV41</accession>
<evidence type="ECO:0000313" key="3">
    <source>
        <dbReference type="Proteomes" id="UP000078340"/>
    </source>
</evidence>
<gene>
    <name evidence="2" type="ORF">VFPFJ_02520</name>
</gene>
<feature type="region of interest" description="Disordered" evidence="1">
    <location>
        <begin position="46"/>
        <end position="87"/>
    </location>
</feature>
<sequence length="87" mass="9502">MSWPDRSRPTKAHITISCVNTADSRVTTSAGICDPSPIARWCLAAPRLDSSGGRPAGWGARTEPRESDRQPGWRRQKPSKLRSGTLS</sequence>
<dbReference type="AlphaFoldDB" id="A0A179HV41"/>
<comment type="caution">
    <text evidence="2">The sequence shown here is derived from an EMBL/GenBank/DDBJ whole genome shotgun (WGS) entry which is preliminary data.</text>
</comment>
<evidence type="ECO:0000256" key="1">
    <source>
        <dbReference type="SAM" id="MobiDB-lite"/>
    </source>
</evidence>
<feature type="compositionally biased region" description="Basic and acidic residues" evidence="1">
    <location>
        <begin position="62"/>
        <end position="71"/>
    </location>
</feature>
<proteinExistence type="predicted"/>
<dbReference type="EMBL" id="LSBI01000002">
    <property type="protein sequence ID" value="OAQ93358.1"/>
    <property type="molecule type" value="Genomic_DNA"/>
</dbReference>
<reference evidence="2 3" key="1">
    <citation type="submission" date="2016-02" db="EMBL/GenBank/DDBJ databases">
        <title>Biosynthesis of antibiotic leucinostatins and their inhibition on Phytophthora in bio-control Purpureocillium lilacinum.</title>
        <authorList>
            <person name="Wang G."/>
            <person name="Liu Z."/>
            <person name="Lin R."/>
            <person name="Li E."/>
            <person name="Mao Z."/>
            <person name="Ling J."/>
            <person name="Yin W."/>
            <person name="Xie B."/>
        </authorList>
    </citation>
    <scope>NUCLEOTIDE SEQUENCE [LARGE SCALE GENOMIC DNA]</scope>
    <source>
        <strain evidence="2">PLFJ-1</strain>
    </source>
</reference>
<dbReference type="Proteomes" id="UP000078340">
    <property type="component" value="Unassembled WGS sequence"/>
</dbReference>
<evidence type="ECO:0000313" key="2">
    <source>
        <dbReference type="EMBL" id="OAQ93358.1"/>
    </source>
</evidence>
<protein>
    <submittedName>
        <fullName evidence="2">Uncharacterized protein</fullName>
    </submittedName>
</protein>